<comment type="catalytic activity">
    <reaction evidence="1">
        <text>Hydrolysis of alkylated DNA, releasing 3-methyladenine, 3-methylguanine, 7-methylguanine and 7-methyladenine.</text>
        <dbReference type="EC" id="3.2.2.21"/>
    </reaction>
</comment>
<accession>A0A327Q2X1</accession>
<dbReference type="PANTHER" id="PTHR43003:SF5">
    <property type="entry name" value="DNA-3-METHYLADENINE GLYCOSYLASE"/>
    <property type="match status" value="1"/>
</dbReference>
<keyword evidence="5" id="KW-0234">DNA repair</keyword>
<evidence type="ECO:0000256" key="4">
    <source>
        <dbReference type="ARBA" id="ARBA00022763"/>
    </source>
</evidence>
<dbReference type="SMART" id="SM00478">
    <property type="entry name" value="ENDO3c"/>
    <property type="match status" value="1"/>
</dbReference>
<evidence type="ECO:0000313" key="8">
    <source>
        <dbReference type="Proteomes" id="UP000249547"/>
    </source>
</evidence>
<dbReference type="GO" id="GO:0032993">
    <property type="term" value="C:protein-DNA complex"/>
    <property type="evidence" value="ECO:0007669"/>
    <property type="project" value="TreeGrafter"/>
</dbReference>
<evidence type="ECO:0000259" key="6">
    <source>
        <dbReference type="SMART" id="SM00478"/>
    </source>
</evidence>
<dbReference type="CDD" id="cd00056">
    <property type="entry name" value="ENDO3c"/>
    <property type="match status" value="1"/>
</dbReference>
<comment type="similarity">
    <text evidence="2">Belongs to the alkylbase DNA glycosidase AlkA family.</text>
</comment>
<sequence length="207" mass="23848">MPTPQVPHLHFAHLAKDKKLQKIMIDHLPPIQPKVNIMLLLMNSIMSQQLSVKVAEVIYARFLQLYNGKHPSATQVLSTPTETLRAIGLSNAKVSYVHNVARFAETEDLSDEKLHQLSNEEILTYLTQIKGVGQWSVEMLLMFHLGREDVFSLGDYSLQQAMIKLYKLDPTDKKALKIKLLKLSEKWAPYRSYACRYLWKWRSAEGK</sequence>
<dbReference type="GO" id="GO:0006307">
    <property type="term" value="P:DNA alkylation repair"/>
    <property type="evidence" value="ECO:0007669"/>
    <property type="project" value="TreeGrafter"/>
</dbReference>
<dbReference type="EMBL" id="QLLL01000011">
    <property type="protein sequence ID" value="RAI98758.1"/>
    <property type="molecule type" value="Genomic_DNA"/>
</dbReference>
<dbReference type="GO" id="GO:0032131">
    <property type="term" value="F:alkylated DNA binding"/>
    <property type="evidence" value="ECO:0007669"/>
    <property type="project" value="TreeGrafter"/>
</dbReference>
<keyword evidence="8" id="KW-1185">Reference proteome</keyword>
<evidence type="ECO:0000256" key="3">
    <source>
        <dbReference type="ARBA" id="ARBA00012000"/>
    </source>
</evidence>
<dbReference type="Pfam" id="PF00730">
    <property type="entry name" value="HhH-GPD"/>
    <property type="match status" value="1"/>
</dbReference>
<keyword evidence="4" id="KW-0227">DNA damage</keyword>
<gene>
    <name evidence="7" type="ORF">LX64_04743</name>
</gene>
<dbReference type="GO" id="GO:0008725">
    <property type="term" value="F:DNA-3-methyladenine glycosylase activity"/>
    <property type="evidence" value="ECO:0007669"/>
    <property type="project" value="TreeGrafter"/>
</dbReference>
<dbReference type="Gene3D" id="1.10.1670.40">
    <property type="match status" value="1"/>
</dbReference>
<dbReference type="RefSeq" id="WP_111600125.1">
    <property type="nucleotide sequence ID" value="NZ_QLLL01000011.1"/>
</dbReference>
<proteinExistence type="inferred from homology"/>
<dbReference type="InterPro" id="IPR051912">
    <property type="entry name" value="Alkylbase_DNA_Glycosylase/TA"/>
</dbReference>
<evidence type="ECO:0000256" key="2">
    <source>
        <dbReference type="ARBA" id="ARBA00010817"/>
    </source>
</evidence>
<evidence type="ECO:0000256" key="5">
    <source>
        <dbReference type="ARBA" id="ARBA00023204"/>
    </source>
</evidence>
<organism evidence="7 8">
    <name type="scientific">Chitinophaga skermanii</name>
    <dbReference type="NCBI Taxonomy" id="331697"/>
    <lineage>
        <taxon>Bacteria</taxon>
        <taxon>Pseudomonadati</taxon>
        <taxon>Bacteroidota</taxon>
        <taxon>Chitinophagia</taxon>
        <taxon>Chitinophagales</taxon>
        <taxon>Chitinophagaceae</taxon>
        <taxon>Chitinophaga</taxon>
    </lineage>
</organism>
<dbReference type="SUPFAM" id="SSF48150">
    <property type="entry name" value="DNA-glycosylase"/>
    <property type="match status" value="1"/>
</dbReference>
<dbReference type="PANTHER" id="PTHR43003">
    <property type="entry name" value="DNA-3-METHYLADENINE GLYCOSYLASE"/>
    <property type="match status" value="1"/>
</dbReference>
<dbReference type="OrthoDB" id="9785929at2"/>
<dbReference type="AlphaFoldDB" id="A0A327Q2X1"/>
<name>A0A327Q2X1_9BACT</name>
<protein>
    <recommendedName>
        <fullName evidence="3">DNA-3-methyladenine glycosylase II</fullName>
        <ecNumber evidence="3">3.2.2.21</ecNumber>
    </recommendedName>
</protein>
<dbReference type="GO" id="GO:0043916">
    <property type="term" value="F:DNA-7-methylguanine glycosylase activity"/>
    <property type="evidence" value="ECO:0007669"/>
    <property type="project" value="TreeGrafter"/>
</dbReference>
<dbReference type="Gene3D" id="1.10.340.30">
    <property type="entry name" value="Hypothetical protein, domain 2"/>
    <property type="match status" value="1"/>
</dbReference>
<reference evidence="7 8" key="1">
    <citation type="submission" date="2018-06" db="EMBL/GenBank/DDBJ databases">
        <title>Genomic Encyclopedia of Archaeal and Bacterial Type Strains, Phase II (KMG-II): from individual species to whole genera.</title>
        <authorList>
            <person name="Goeker M."/>
        </authorList>
    </citation>
    <scope>NUCLEOTIDE SEQUENCE [LARGE SCALE GENOMIC DNA]</scope>
    <source>
        <strain evidence="7 8">DSM 23857</strain>
    </source>
</reference>
<dbReference type="Proteomes" id="UP000249547">
    <property type="component" value="Unassembled WGS sequence"/>
</dbReference>
<dbReference type="InterPro" id="IPR003265">
    <property type="entry name" value="HhH-GPD_domain"/>
</dbReference>
<dbReference type="EC" id="3.2.2.21" evidence="3"/>
<comment type="caution">
    <text evidence="7">The sequence shown here is derived from an EMBL/GenBank/DDBJ whole genome shotgun (WGS) entry which is preliminary data.</text>
</comment>
<evidence type="ECO:0000256" key="1">
    <source>
        <dbReference type="ARBA" id="ARBA00000086"/>
    </source>
</evidence>
<evidence type="ECO:0000313" key="7">
    <source>
        <dbReference type="EMBL" id="RAI98758.1"/>
    </source>
</evidence>
<feature type="domain" description="HhH-GPD" evidence="6">
    <location>
        <begin position="46"/>
        <end position="203"/>
    </location>
</feature>
<dbReference type="InterPro" id="IPR011257">
    <property type="entry name" value="DNA_glycosylase"/>
</dbReference>
<dbReference type="GO" id="GO:0006285">
    <property type="term" value="P:base-excision repair, AP site formation"/>
    <property type="evidence" value="ECO:0007669"/>
    <property type="project" value="TreeGrafter"/>
</dbReference>
<dbReference type="FunFam" id="1.10.340.30:FF:000004">
    <property type="entry name" value="DNA-3-methyladenine glycosylase II"/>
    <property type="match status" value="1"/>
</dbReference>